<reference evidence="3" key="1">
    <citation type="submission" date="2018-05" db="EMBL/GenBank/DDBJ databases">
        <authorList>
            <person name="Li X."/>
        </authorList>
    </citation>
    <scope>NUCLEOTIDE SEQUENCE [LARGE SCALE GENOMIC DNA]</scope>
    <source>
        <strain evidence="3">HKS-05</strain>
    </source>
</reference>
<name>A0A328B1L5_9CAUL</name>
<feature type="domain" description="SAF" evidence="1">
    <location>
        <begin position="49"/>
        <end position="115"/>
    </location>
</feature>
<dbReference type="RefSeq" id="WP_111457999.1">
    <property type="nucleotide sequence ID" value="NZ_QFYP01000001.1"/>
</dbReference>
<dbReference type="EMBL" id="QFYP01000001">
    <property type="protein sequence ID" value="RAK60707.1"/>
    <property type="molecule type" value="Genomic_DNA"/>
</dbReference>
<sequence length="295" mass="30159">MLSTRRLTFLGLAILLSGATVVLTQQWLQGQLKHARDSARAQTVAPAASRVLVAAQALPAGTILKAAQVRWQAWPADASTAGYFTSAGTTPEQMAGAVARTDLAPGEPLSAARVVQPGDRSFLAAVLKPGYRAVTVNVGASTGVAGFVFPGDRVDLILSRGVDGGAGAAKRFVSETVLSDVRVVGVDQRVANEKKDVLIPQTATLEVTPKQAEIVTLVGELGKLSLSLRSLATPADAPASGNTVTRTWDNEATQVAAARPAAAPATHPIRAPRAAAAPSVVVIRGSQASSAGAAP</sequence>
<dbReference type="NCBIfam" id="TIGR03177">
    <property type="entry name" value="pilus_cpaB"/>
    <property type="match status" value="1"/>
</dbReference>
<dbReference type="Pfam" id="PF16976">
    <property type="entry name" value="RcpC"/>
    <property type="match status" value="1"/>
</dbReference>
<dbReference type="CDD" id="cd11614">
    <property type="entry name" value="SAF_CpaB_FlgA_like"/>
    <property type="match status" value="1"/>
</dbReference>
<accession>A0A328B1L5</accession>
<gene>
    <name evidence="2" type="primary">cpaB</name>
    <name evidence="2" type="ORF">DJ021_13260</name>
</gene>
<keyword evidence="3" id="KW-1185">Reference proteome</keyword>
<dbReference type="AlphaFoldDB" id="A0A328B1L5"/>
<dbReference type="OrthoDB" id="163768at2"/>
<evidence type="ECO:0000313" key="2">
    <source>
        <dbReference type="EMBL" id="RAK60707.1"/>
    </source>
</evidence>
<dbReference type="Proteomes" id="UP000249842">
    <property type="component" value="Unassembled WGS sequence"/>
</dbReference>
<evidence type="ECO:0000313" key="3">
    <source>
        <dbReference type="Proteomes" id="UP000249842"/>
    </source>
</evidence>
<organism evidence="2 3">
    <name type="scientific">Phenylobacterium hankyongense</name>
    <dbReference type="NCBI Taxonomy" id="1813876"/>
    <lineage>
        <taxon>Bacteria</taxon>
        <taxon>Pseudomonadati</taxon>
        <taxon>Pseudomonadota</taxon>
        <taxon>Alphaproteobacteria</taxon>
        <taxon>Caulobacterales</taxon>
        <taxon>Caulobacteraceae</taxon>
        <taxon>Phenylobacterium</taxon>
    </lineage>
</organism>
<dbReference type="Gene3D" id="3.90.1210.10">
    <property type="entry name" value="Antifreeze-like/N-acetylneuraminic acid synthase C-terminal domain"/>
    <property type="match status" value="1"/>
</dbReference>
<dbReference type="SMART" id="SM00858">
    <property type="entry name" value="SAF"/>
    <property type="match status" value="1"/>
</dbReference>
<evidence type="ECO:0000259" key="1">
    <source>
        <dbReference type="SMART" id="SM00858"/>
    </source>
</evidence>
<dbReference type="InterPro" id="IPR031571">
    <property type="entry name" value="RcpC_dom"/>
</dbReference>
<dbReference type="InterPro" id="IPR017592">
    <property type="entry name" value="Pilus_assmbl_Flp-typ_CpaB"/>
</dbReference>
<proteinExistence type="predicted"/>
<dbReference type="Pfam" id="PF08666">
    <property type="entry name" value="SAF"/>
    <property type="match status" value="1"/>
</dbReference>
<protein>
    <submittedName>
        <fullName evidence="2">Flp pilus assembly protein CpaB</fullName>
    </submittedName>
</protein>
<comment type="caution">
    <text evidence="2">The sequence shown here is derived from an EMBL/GenBank/DDBJ whole genome shotgun (WGS) entry which is preliminary data.</text>
</comment>
<dbReference type="InterPro" id="IPR013974">
    <property type="entry name" value="SAF"/>
</dbReference>